<evidence type="ECO:0000313" key="2">
    <source>
        <dbReference type="Proteomes" id="UP000051530"/>
    </source>
</evidence>
<evidence type="ECO:0000313" key="1">
    <source>
        <dbReference type="EMBL" id="KRH92502.1"/>
    </source>
</evidence>
<dbReference type="Proteomes" id="UP000051530">
    <property type="component" value="Unassembled WGS sequence"/>
</dbReference>
<name>A0A0R0LSS4_9MICR</name>
<dbReference type="SUPFAM" id="SSF46689">
    <property type="entry name" value="Homeodomain-like"/>
    <property type="match status" value="1"/>
</dbReference>
<organism evidence="1 2">
    <name type="scientific">Pseudoloma neurophilia</name>
    <dbReference type="NCBI Taxonomy" id="146866"/>
    <lineage>
        <taxon>Eukaryota</taxon>
        <taxon>Fungi</taxon>
        <taxon>Fungi incertae sedis</taxon>
        <taxon>Microsporidia</taxon>
        <taxon>Pseudoloma</taxon>
    </lineage>
</organism>
<dbReference type="Gene3D" id="1.10.10.10">
    <property type="entry name" value="Winged helix-like DNA-binding domain superfamily/Winged helix DNA-binding domain"/>
    <property type="match status" value="1"/>
</dbReference>
<keyword evidence="2" id="KW-1185">Reference proteome</keyword>
<sequence>MEAEIPENIRSLIISKYENDFSNYEIAELFHLKPCTILKIIKNYKESGSFLAKKRGGNHNKILNENHEDFLKFLLQEDATRPLRYLQICLFEEFSVMVSLKTIERTIVGFHFSL</sequence>
<reference evidence="1 2" key="1">
    <citation type="submission" date="2015-07" db="EMBL/GenBank/DDBJ databases">
        <title>The genome of Pseudoloma neurophilia, a relevant intracellular parasite of the zebrafish.</title>
        <authorList>
            <person name="Ndikumana S."/>
            <person name="Pelin A."/>
            <person name="Sanders J."/>
            <person name="Corradi N."/>
        </authorList>
    </citation>
    <scope>NUCLEOTIDE SEQUENCE [LARGE SCALE GENOMIC DNA]</scope>
    <source>
        <strain evidence="1 2">MK1</strain>
    </source>
</reference>
<accession>A0A0R0LSS4</accession>
<dbReference type="OrthoDB" id="2194526at2759"/>
<dbReference type="InterPro" id="IPR036388">
    <property type="entry name" value="WH-like_DNA-bd_sf"/>
</dbReference>
<gene>
    <name evidence="1" type="ORF">M153_5187000396</name>
</gene>
<dbReference type="AlphaFoldDB" id="A0A0R0LSS4"/>
<comment type="caution">
    <text evidence="1">The sequence shown here is derived from an EMBL/GenBank/DDBJ whole genome shotgun (WGS) entry which is preliminary data.</text>
</comment>
<dbReference type="VEuPathDB" id="MicrosporidiaDB:M153_5187000396"/>
<dbReference type="EMBL" id="LGUB01000882">
    <property type="protein sequence ID" value="KRH92502.1"/>
    <property type="molecule type" value="Genomic_DNA"/>
</dbReference>
<dbReference type="InterPro" id="IPR009057">
    <property type="entry name" value="Homeodomain-like_sf"/>
</dbReference>
<protein>
    <submittedName>
        <fullName evidence="1">Uncharacterized protein</fullName>
    </submittedName>
</protein>
<proteinExistence type="predicted"/>